<feature type="transmembrane region" description="Helical" evidence="1">
    <location>
        <begin position="55"/>
        <end position="78"/>
    </location>
</feature>
<dbReference type="PANTHER" id="PTHR34220">
    <property type="entry name" value="SENSOR HISTIDINE KINASE YPDA"/>
    <property type="match status" value="1"/>
</dbReference>
<accession>A0A3B0WWU9</accession>
<keyword evidence="3" id="KW-0418">Kinase</keyword>
<sequence>MTESIVKNIPSNGDTLRDSVLPNFCDVRTIFVVVLLTELLAMIFAMIAAANSAQFWDYLALSSLLMLWIALLNSAILCQLRKWLHKQKQSVCFVLAFCLMMGVSLLVSLLIGKAGLLFFTVFNDSAGDTLFLVRVMTISAVIYFLVLRYFYIQHQWRVNLAAQSRAEIQALQARIRPHFLFNSMNTIASLIAISPERAETAIEDLSDLFRASLSEKNMTSLADEIELTKSYLAIESLRLGDRLQINWEIDEKLLKTEVPSLSIQPLAENAIYHGIEPLEKGGKIHISALQIDNKLELSISNPLASENRSKSFKKGNQMAQDNIRQRLKLVYGNAGKFTINDTKDSYTVSLLIPLV</sequence>
<organism evidence="3">
    <name type="scientific">hydrothermal vent metagenome</name>
    <dbReference type="NCBI Taxonomy" id="652676"/>
    <lineage>
        <taxon>unclassified sequences</taxon>
        <taxon>metagenomes</taxon>
        <taxon>ecological metagenomes</taxon>
    </lineage>
</organism>
<dbReference type="GO" id="GO:0000155">
    <property type="term" value="F:phosphorelay sensor kinase activity"/>
    <property type="evidence" value="ECO:0007669"/>
    <property type="project" value="InterPro"/>
</dbReference>
<name>A0A3B0WWU9_9ZZZZ</name>
<dbReference type="AlphaFoldDB" id="A0A3B0WWU9"/>
<keyword evidence="1" id="KW-0812">Transmembrane</keyword>
<evidence type="ECO:0000256" key="1">
    <source>
        <dbReference type="SAM" id="Phobius"/>
    </source>
</evidence>
<dbReference type="EMBL" id="UOFE01000035">
    <property type="protein sequence ID" value="VAW53669.1"/>
    <property type="molecule type" value="Genomic_DNA"/>
</dbReference>
<dbReference type="SUPFAM" id="SSF55874">
    <property type="entry name" value="ATPase domain of HSP90 chaperone/DNA topoisomerase II/histidine kinase"/>
    <property type="match status" value="1"/>
</dbReference>
<feature type="transmembrane region" description="Helical" evidence="1">
    <location>
        <begin position="90"/>
        <end position="111"/>
    </location>
</feature>
<keyword evidence="3" id="KW-0808">Transferase</keyword>
<proteinExistence type="predicted"/>
<dbReference type="Pfam" id="PF06580">
    <property type="entry name" value="His_kinase"/>
    <property type="match status" value="1"/>
</dbReference>
<evidence type="ECO:0000313" key="3">
    <source>
        <dbReference type="EMBL" id="VAW53669.1"/>
    </source>
</evidence>
<reference evidence="3" key="1">
    <citation type="submission" date="2018-06" db="EMBL/GenBank/DDBJ databases">
        <authorList>
            <person name="Zhirakovskaya E."/>
        </authorList>
    </citation>
    <scope>NUCLEOTIDE SEQUENCE</scope>
</reference>
<dbReference type="GO" id="GO:0016020">
    <property type="term" value="C:membrane"/>
    <property type="evidence" value="ECO:0007669"/>
    <property type="project" value="InterPro"/>
</dbReference>
<evidence type="ECO:0000259" key="2">
    <source>
        <dbReference type="Pfam" id="PF06580"/>
    </source>
</evidence>
<feature type="domain" description="Signal transduction histidine kinase internal region" evidence="2">
    <location>
        <begin position="166"/>
        <end position="243"/>
    </location>
</feature>
<protein>
    <submittedName>
        <fullName evidence="3">Autolysis histidine kinase LytS</fullName>
    </submittedName>
</protein>
<dbReference type="Gene3D" id="3.30.565.10">
    <property type="entry name" value="Histidine kinase-like ATPase, C-terminal domain"/>
    <property type="match status" value="1"/>
</dbReference>
<feature type="transmembrane region" description="Helical" evidence="1">
    <location>
        <begin position="29"/>
        <end position="49"/>
    </location>
</feature>
<keyword evidence="1" id="KW-1133">Transmembrane helix</keyword>
<dbReference type="PANTHER" id="PTHR34220:SF7">
    <property type="entry name" value="SENSOR HISTIDINE KINASE YPDA"/>
    <property type="match status" value="1"/>
</dbReference>
<dbReference type="InterPro" id="IPR036890">
    <property type="entry name" value="HATPase_C_sf"/>
</dbReference>
<feature type="transmembrane region" description="Helical" evidence="1">
    <location>
        <begin position="131"/>
        <end position="151"/>
    </location>
</feature>
<dbReference type="InterPro" id="IPR010559">
    <property type="entry name" value="Sig_transdc_His_kin_internal"/>
</dbReference>
<keyword evidence="1" id="KW-0472">Membrane</keyword>
<dbReference type="InterPro" id="IPR050640">
    <property type="entry name" value="Bact_2-comp_sensor_kinase"/>
</dbReference>
<gene>
    <name evidence="3" type="ORF">MNBD_GAMMA05-1186</name>
</gene>